<name>A0A0R2X672_9BACT</name>
<evidence type="ECO:0000313" key="1">
    <source>
        <dbReference type="EMBL" id="KRP31503.1"/>
    </source>
</evidence>
<gene>
    <name evidence="1" type="ORF">ABS32_07175</name>
</gene>
<dbReference type="EMBL" id="LIDM01000335">
    <property type="protein sequence ID" value="KRP31503.1"/>
    <property type="molecule type" value="Genomic_DNA"/>
</dbReference>
<reference evidence="1 2" key="1">
    <citation type="submission" date="2015-10" db="EMBL/GenBank/DDBJ databases">
        <title>Metagenome-Assembled Genomes uncover a global brackish microbiome.</title>
        <authorList>
            <person name="Hugerth L.W."/>
            <person name="Larsson J."/>
            <person name="Alneberg J."/>
            <person name="Lindh M.V."/>
            <person name="Legrand C."/>
            <person name="Pinhassi J."/>
            <person name="Andersson A.F."/>
        </authorList>
    </citation>
    <scope>NUCLEOTIDE SEQUENCE [LARGE SCALE GENOMIC DNA]</scope>
    <source>
        <strain evidence="1">BACL9 MAG-120820-bin42</strain>
    </source>
</reference>
<evidence type="ECO:0000313" key="2">
    <source>
        <dbReference type="Proteomes" id="UP000051557"/>
    </source>
</evidence>
<sequence length="145" mass="16563">MSWIYSLRTYLGQNYDDLRLSPSDPFRETRRKFKNTSYLINDEVDEGGSLCRSQRIDNSSRRVLLFLASDSKNPRGQEDHIHGAYLRSWSRLLGEIKPDAYRGKKADRTAGSSPYLFTDGHVEMISANRIKQLADAGTNIAKQAF</sequence>
<protein>
    <submittedName>
        <fullName evidence="1">Uncharacterized protein</fullName>
    </submittedName>
</protein>
<dbReference type="AlphaFoldDB" id="A0A0R2X672"/>
<organism evidence="1 2">
    <name type="scientific">Verrucomicrobia subdivision 6 bacterium BACL9 MAG-120820-bin42</name>
    <dbReference type="NCBI Taxonomy" id="1655634"/>
    <lineage>
        <taxon>Bacteria</taxon>
        <taxon>Pseudomonadati</taxon>
        <taxon>Verrucomicrobiota</taxon>
        <taxon>Verrucomicrobiia</taxon>
        <taxon>Verrucomicrobiales</taxon>
        <taxon>Verrucomicrobia subdivision 6</taxon>
    </lineage>
</organism>
<proteinExistence type="predicted"/>
<dbReference type="Proteomes" id="UP000051557">
    <property type="component" value="Unassembled WGS sequence"/>
</dbReference>
<comment type="caution">
    <text evidence="1">The sequence shown here is derived from an EMBL/GenBank/DDBJ whole genome shotgun (WGS) entry which is preliminary data.</text>
</comment>
<accession>A0A0R2X672</accession>